<dbReference type="InterPro" id="IPR009200">
    <property type="entry name" value="DUF1269_membrane"/>
</dbReference>
<keyword evidence="1" id="KW-0812">Transmembrane</keyword>
<evidence type="ECO:0000313" key="3">
    <source>
        <dbReference type="Proteomes" id="UP001595955"/>
    </source>
</evidence>
<name>A0ABV9D9S0_9MICO</name>
<evidence type="ECO:0000313" key="2">
    <source>
        <dbReference type="EMBL" id="MFC4555111.1"/>
    </source>
</evidence>
<keyword evidence="1" id="KW-0472">Membrane</keyword>
<proteinExistence type="predicted"/>
<organism evidence="2 3">
    <name type="scientific">Georgenia faecalis</name>
    <dbReference type="NCBI Taxonomy" id="2483799"/>
    <lineage>
        <taxon>Bacteria</taxon>
        <taxon>Bacillati</taxon>
        <taxon>Actinomycetota</taxon>
        <taxon>Actinomycetes</taxon>
        <taxon>Micrococcales</taxon>
        <taxon>Bogoriellaceae</taxon>
        <taxon>Georgenia</taxon>
    </lineage>
</organism>
<dbReference type="EMBL" id="JBHSGF010000004">
    <property type="protein sequence ID" value="MFC4555111.1"/>
    <property type="molecule type" value="Genomic_DNA"/>
</dbReference>
<keyword evidence="3" id="KW-1185">Reference proteome</keyword>
<comment type="caution">
    <text evidence="2">The sequence shown here is derived from an EMBL/GenBank/DDBJ whole genome shotgun (WGS) entry which is preliminary data.</text>
</comment>
<sequence>MATLTVWKFDTPDGATQAEQALESLQKQELIQVLDAATVSWEEGKKKPKTRQANSMLSVGVLGGMFWGLLFGVIFFVPIIGLVIGAASGALAGALTDVGIDDDFIRQVREQVTPGTSALFVLTSGEVLDRVHASLREQGIRGELIETNLSADQEANLRTMLQEEDA</sequence>
<dbReference type="Pfam" id="PF06897">
    <property type="entry name" value="DUF1269"/>
    <property type="match status" value="1"/>
</dbReference>
<keyword evidence="1" id="KW-1133">Transmembrane helix</keyword>
<reference evidence="3" key="1">
    <citation type="journal article" date="2019" name="Int. J. Syst. Evol. Microbiol.">
        <title>The Global Catalogue of Microorganisms (GCM) 10K type strain sequencing project: providing services to taxonomists for standard genome sequencing and annotation.</title>
        <authorList>
            <consortium name="The Broad Institute Genomics Platform"/>
            <consortium name="The Broad Institute Genome Sequencing Center for Infectious Disease"/>
            <person name="Wu L."/>
            <person name="Ma J."/>
        </authorList>
    </citation>
    <scope>NUCLEOTIDE SEQUENCE [LARGE SCALE GENOMIC DNA]</scope>
    <source>
        <strain evidence="3">JCM 3369</strain>
    </source>
</reference>
<evidence type="ECO:0000256" key="1">
    <source>
        <dbReference type="SAM" id="Phobius"/>
    </source>
</evidence>
<dbReference type="RefSeq" id="WP_122825524.1">
    <property type="nucleotide sequence ID" value="NZ_CP033325.1"/>
</dbReference>
<protein>
    <submittedName>
        <fullName evidence="2">DUF1269 domain-containing protein</fullName>
    </submittedName>
</protein>
<gene>
    <name evidence="2" type="ORF">ACFO3F_07605</name>
</gene>
<accession>A0ABV9D9S0</accession>
<feature type="transmembrane region" description="Helical" evidence="1">
    <location>
        <begin position="55"/>
        <end position="76"/>
    </location>
</feature>
<dbReference type="Proteomes" id="UP001595955">
    <property type="component" value="Unassembled WGS sequence"/>
</dbReference>